<proteinExistence type="predicted"/>
<name>A0ACB8SCB9_9AGAM</name>
<protein>
    <submittedName>
        <fullName evidence="1">Uncharacterized protein</fullName>
    </submittedName>
</protein>
<dbReference type="Proteomes" id="UP000814033">
    <property type="component" value="Unassembled WGS sequence"/>
</dbReference>
<reference evidence="1" key="2">
    <citation type="journal article" date="2022" name="New Phytol.">
        <title>Evolutionary transition to the ectomycorrhizal habit in the genomes of a hyperdiverse lineage of mushroom-forming fungi.</title>
        <authorList>
            <person name="Looney B."/>
            <person name="Miyauchi S."/>
            <person name="Morin E."/>
            <person name="Drula E."/>
            <person name="Courty P.E."/>
            <person name="Kohler A."/>
            <person name="Kuo A."/>
            <person name="LaButti K."/>
            <person name="Pangilinan J."/>
            <person name="Lipzen A."/>
            <person name="Riley R."/>
            <person name="Andreopoulos W."/>
            <person name="He G."/>
            <person name="Johnson J."/>
            <person name="Nolan M."/>
            <person name="Tritt A."/>
            <person name="Barry K.W."/>
            <person name="Grigoriev I.V."/>
            <person name="Nagy L.G."/>
            <person name="Hibbett D."/>
            <person name="Henrissat B."/>
            <person name="Matheny P.B."/>
            <person name="Labbe J."/>
            <person name="Martin F.M."/>
        </authorList>
    </citation>
    <scope>NUCLEOTIDE SEQUENCE</scope>
    <source>
        <strain evidence="1">FP105234-sp</strain>
    </source>
</reference>
<reference evidence="1" key="1">
    <citation type="submission" date="2021-02" db="EMBL/GenBank/DDBJ databases">
        <authorList>
            <consortium name="DOE Joint Genome Institute"/>
            <person name="Ahrendt S."/>
            <person name="Looney B.P."/>
            <person name="Miyauchi S."/>
            <person name="Morin E."/>
            <person name="Drula E."/>
            <person name="Courty P.E."/>
            <person name="Chicoki N."/>
            <person name="Fauchery L."/>
            <person name="Kohler A."/>
            <person name="Kuo A."/>
            <person name="Labutti K."/>
            <person name="Pangilinan J."/>
            <person name="Lipzen A."/>
            <person name="Riley R."/>
            <person name="Andreopoulos W."/>
            <person name="He G."/>
            <person name="Johnson J."/>
            <person name="Barry K.W."/>
            <person name="Grigoriev I.V."/>
            <person name="Nagy L."/>
            <person name="Hibbett D."/>
            <person name="Henrissat B."/>
            <person name="Matheny P.B."/>
            <person name="Labbe J."/>
            <person name="Martin F."/>
        </authorList>
    </citation>
    <scope>NUCLEOTIDE SEQUENCE</scope>
    <source>
        <strain evidence="1">FP105234-sp</strain>
    </source>
</reference>
<keyword evidence="2" id="KW-1185">Reference proteome</keyword>
<accession>A0ACB8SCB9</accession>
<evidence type="ECO:0000313" key="1">
    <source>
        <dbReference type="EMBL" id="KAI0053535.1"/>
    </source>
</evidence>
<organism evidence="1 2">
    <name type="scientific">Auriscalpium vulgare</name>
    <dbReference type="NCBI Taxonomy" id="40419"/>
    <lineage>
        <taxon>Eukaryota</taxon>
        <taxon>Fungi</taxon>
        <taxon>Dikarya</taxon>
        <taxon>Basidiomycota</taxon>
        <taxon>Agaricomycotina</taxon>
        <taxon>Agaricomycetes</taxon>
        <taxon>Russulales</taxon>
        <taxon>Auriscalpiaceae</taxon>
        <taxon>Auriscalpium</taxon>
    </lineage>
</organism>
<evidence type="ECO:0000313" key="2">
    <source>
        <dbReference type="Proteomes" id="UP000814033"/>
    </source>
</evidence>
<sequence>MPRRARPRLTLPRKKKSQNPQPRRMEISDQKWNALNELPHCTLANDRYDDVIFTEDNTALVWPDTLALGVESPPLEDLWVANIISIRGASQFEDVWVQVQWWYSGKHIQDHRQMEDPKYSFGSLELCLSDHYTIIPFECLYDKTEVLEYKENEVTDHKYIDENKFYTRSFLYHSSTKELTPPLYHPDRPLKLCLCGKSYNPDGPDPMHFCPQPGCSTWYHAECLVSGEAPGPYILNCTPYEHGSQLLYSNPDFRSEEMEDIPDVGAMDGTTLGLNDLDQTLVVHAKQQIIKGAGIYGVVGNQELVVEARRWVYRLCSRDDPGYSEHQALWLTEGVKLLDKIKLEESQKLLTIVGHSDDATSDSYITLKCPKCATAI</sequence>
<dbReference type="EMBL" id="MU275839">
    <property type="protein sequence ID" value="KAI0053535.1"/>
    <property type="molecule type" value="Genomic_DNA"/>
</dbReference>
<comment type="caution">
    <text evidence="1">The sequence shown here is derived from an EMBL/GenBank/DDBJ whole genome shotgun (WGS) entry which is preliminary data.</text>
</comment>
<gene>
    <name evidence="1" type="ORF">FA95DRAFT_1674075</name>
</gene>